<dbReference type="AlphaFoldDB" id="A0A4R0PEM5"/>
<dbReference type="InterPro" id="IPR001690">
    <property type="entry name" value="Autoind_synthase"/>
</dbReference>
<name>A0A4R0PEM5_9HYPH</name>
<gene>
    <name evidence="7" type="ORF">E0D97_06680</name>
</gene>
<comment type="caution">
    <text evidence="7">The sequence shown here is derived from an EMBL/GenBank/DDBJ whole genome shotgun (WGS) entry which is preliminary data.</text>
</comment>
<dbReference type="Pfam" id="PF00765">
    <property type="entry name" value="Autoind_synth"/>
    <property type="match status" value="1"/>
</dbReference>
<evidence type="ECO:0000256" key="2">
    <source>
        <dbReference type="ARBA" id="ARBA00022679"/>
    </source>
</evidence>
<dbReference type="OrthoDB" id="6169313at2"/>
<dbReference type="RefSeq" id="WP_131567070.1">
    <property type="nucleotide sequence ID" value="NZ_JAINFK010000004.1"/>
</dbReference>
<dbReference type="GO" id="GO:0007165">
    <property type="term" value="P:signal transduction"/>
    <property type="evidence" value="ECO:0007669"/>
    <property type="project" value="TreeGrafter"/>
</dbReference>
<proteinExistence type="inferred from homology"/>
<evidence type="ECO:0000256" key="3">
    <source>
        <dbReference type="ARBA" id="ARBA00022691"/>
    </source>
</evidence>
<evidence type="ECO:0000256" key="6">
    <source>
        <dbReference type="RuleBase" id="RU361135"/>
    </source>
</evidence>
<dbReference type="Gene3D" id="3.40.630.30">
    <property type="match status" value="1"/>
</dbReference>
<dbReference type="EC" id="2.3.1.184" evidence="6"/>
<dbReference type="PRINTS" id="PR01549">
    <property type="entry name" value="AUTOINDCRSYN"/>
</dbReference>
<keyword evidence="2 6" id="KW-0808">Transferase</keyword>
<evidence type="ECO:0000256" key="4">
    <source>
        <dbReference type="ARBA" id="ARBA00022929"/>
    </source>
</evidence>
<evidence type="ECO:0000256" key="5">
    <source>
        <dbReference type="PROSITE-ProRule" id="PRU00533"/>
    </source>
</evidence>
<evidence type="ECO:0000313" key="7">
    <source>
        <dbReference type="EMBL" id="TCD15223.1"/>
    </source>
</evidence>
<protein>
    <recommendedName>
        <fullName evidence="6">Acyl-homoserine-lactone synthase</fullName>
        <ecNumber evidence="6">2.3.1.184</ecNumber>
    </recommendedName>
    <alternativeName>
        <fullName evidence="6">Autoinducer synthesis protein</fullName>
    </alternativeName>
</protein>
<dbReference type="PROSITE" id="PS51187">
    <property type="entry name" value="AUTOINDUCER_SYNTH_2"/>
    <property type="match status" value="1"/>
</dbReference>
<organism evidence="7 8">
    <name type="scientific">Oricola cellulosilytica</name>
    <dbReference type="NCBI Taxonomy" id="1429082"/>
    <lineage>
        <taxon>Bacteria</taxon>
        <taxon>Pseudomonadati</taxon>
        <taxon>Pseudomonadota</taxon>
        <taxon>Alphaproteobacteria</taxon>
        <taxon>Hyphomicrobiales</taxon>
        <taxon>Ahrensiaceae</taxon>
        <taxon>Oricola</taxon>
    </lineage>
</organism>
<dbReference type="PANTHER" id="PTHR39322">
    <property type="entry name" value="ACYL-HOMOSERINE-LACTONE SYNTHASE"/>
    <property type="match status" value="1"/>
</dbReference>
<comment type="similarity">
    <text evidence="5 6">Belongs to the autoinducer synthase family.</text>
</comment>
<dbReference type="Proteomes" id="UP000291301">
    <property type="component" value="Unassembled WGS sequence"/>
</dbReference>
<comment type="catalytic activity">
    <reaction evidence="6">
        <text>a fatty acyl-[ACP] + S-adenosyl-L-methionine = an N-acyl-L-homoserine lactone + S-methyl-5'-thioadenosine + holo-[ACP] + H(+)</text>
        <dbReference type="Rhea" id="RHEA:10096"/>
        <dbReference type="Rhea" id="RHEA-COMP:9685"/>
        <dbReference type="Rhea" id="RHEA-COMP:14125"/>
        <dbReference type="ChEBI" id="CHEBI:15378"/>
        <dbReference type="ChEBI" id="CHEBI:17509"/>
        <dbReference type="ChEBI" id="CHEBI:55474"/>
        <dbReference type="ChEBI" id="CHEBI:59789"/>
        <dbReference type="ChEBI" id="CHEBI:64479"/>
        <dbReference type="ChEBI" id="CHEBI:138651"/>
        <dbReference type="EC" id="2.3.1.184"/>
    </reaction>
</comment>
<dbReference type="EMBL" id="SJST01000002">
    <property type="protein sequence ID" value="TCD15223.1"/>
    <property type="molecule type" value="Genomic_DNA"/>
</dbReference>
<evidence type="ECO:0000313" key="8">
    <source>
        <dbReference type="Proteomes" id="UP000291301"/>
    </source>
</evidence>
<keyword evidence="3 6" id="KW-0949">S-adenosyl-L-methionine</keyword>
<dbReference type="GO" id="GO:0009372">
    <property type="term" value="P:quorum sensing"/>
    <property type="evidence" value="ECO:0007669"/>
    <property type="project" value="UniProtKB-UniRule"/>
</dbReference>
<dbReference type="PANTHER" id="PTHR39322:SF1">
    <property type="entry name" value="ISOVALERYL-HOMOSERINE LACTONE SYNTHASE"/>
    <property type="match status" value="1"/>
</dbReference>
<accession>A0A4R0PEM5</accession>
<dbReference type="GO" id="GO:0061579">
    <property type="term" value="F:N-acyl homoserine lactone synthase activity"/>
    <property type="evidence" value="ECO:0007669"/>
    <property type="project" value="UniProtKB-UniRule"/>
</dbReference>
<keyword evidence="4 5" id="KW-0071">Autoinducer synthesis</keyword>
<keyword evidence="1 5" id="KW-0673">Quorum sensing</keyword>
<dbReference type="SUPFAM" id="SSF55729">
    <property type="entry name" value="Acyl-CoA N-acyltransferases (Nat)"/>
    <property type="match status" value="1"/>
</dbReference>
<dbReference type="InterPro" id="IPR016181">
    <property type="entry name" value="Acyl_CoA_acyltransferase"/>
</dbReference>
<reference evidence="7 8" key="1">
    <citation type="journal article" date="2015" name="Antonie Van Leeuwenhoek">
        <title>Oricola cellulosilytica gen. nov., sp. nov., a cellulose-degrading bacterium of the family Phyllobacteriaceae isolated from surface seashore water, and emended descriptions of Mesorhizobium loti and Phyllobacterium myrsinacearum.</title>
        <authorList>
            <person name="Hameed A."/>
            <person name="Shahina M."/>
            <person name="Lai W.A."/>
            <person name="Lin S.Y."/>
            <person name="Young L.S."/>
            <person name="Liu Y.C."/>
            <person name="Hsu Y.H."/>
            <person name="Young C.C."/>
        </authorList>
    </citation>
    <scope>NUCLEOTIDE SEQUENCE [LARGE SCALE GENOMIC DNA]</scope>
    <source>
        <strain evidence="7 8">KCTC 52183</strain>
    </source>
</reference>
<evidence type="ECO:0000256" key="1">
    <source>
        <dbReference type="ARBA" id="ARBA00022654"/>
    </source>
</evidence>
<sequence>MIVYVETPERERHARLVDDYFQLRKRVFHDEMGWNVRVTGELERDVLDEHPCTYGLSVDAGGRLNAGIRLIPTTQMTLLELAFDGLVPDRLSFRSPTIWEVSRFCIDRTAPGGWVSAGLDRAALELMLANFGYARRNGITHYLAVTEERMLRLAGQFGIPVDVLGRQQIEGCDVVCGLIPVNSQTATMARKMQPLVEGRKSA</sequence>
<keyword evidence="8" id="KW-1185">Reference proteome</keyword>